<gene>
    <name evidence="1" type="ORF">PHILAsVB114_03125</name>
</gene>
<evidence type="ECO:0000313" key="1">
    <source>
        <dbReference type="EMBL" id="ASY27648.1"/>
    </source>
</evidence>
<dbReference type="SUPFAM" id="SSF52540">
    <property type="entry name" value="P-loop containing nucleoside triphosphate hydrolases"/>
    <property type="match status" value="1"/>
</dbReference>
<reference evidence="1 2" key="1">
    <citation type="submission" date="2016-07" db="EMBL/GenBank/DDBJ databases">
        <title>High microdiversification within the ubiquitous acI lineage of Actinobacteria.</title>
        <authorList>
            <person name="Neuenschwander S.M."/>
            <person name="Salcher M."/>
            <person name="Ghai R."/>
            <person name="Pernthaler J."/>
        </authorList>
    </citation>
    <scope>NUCLEOTIDE SEQUENCE [LARGE SCALE GENOMIC DNA]</scope>
    <source>
        <strain evidence="1">MMS-VB-114</strain>
    </source>
</reference>
<dbReference type="KEGG" id="plim:PHILAsVB114_03125"/>
<proteinExistence type="predicted"/>
<keyword evidence="2" id="KW-1185">Reference proteome</keyword>
<evidence type="ECO:0008006" key="3">
    <source>
        <dbReference type="Google" id="ProtNLM"/>
    </source>
</evidence>
<accession>A0A249LEV3</accession>
<dbReference type="EMBL" id="CP016782">
    <property type="protein sequence ID" value="ASY27648.1"/>
    <property type="molecule type" value="Genomic_DNA"/>
</dbReference>
<dbReference type="Proteomes" id="UP000217221">
    <property type="component" value="Chromosome"/>
</dbReference>
<dbReference type="InterPro" id="IPR027417">
    <property type="entry name" value="P-loop_NTPase"/>
</dbReference>
<dbReference type="OrthoDB" id="5181713at2"/>
<protein>
    <recommendedName>
        <fullName evidence="3">Elongation factor G-like protein</fullName>
    </recommendedName>
</protein>
<name>A0A249LEV3_9ACTN</name>
<dbReference type="RefSeq" id="WP_095697945.1">
    <property type="nucleotide sequence ID" value="NZ_CP016782.1"/>
</dbReference>
<sequence>MPTHSSELRISVYGHPSAQPESVADLFGATYNTDAEGSEEVAIFVINPNTGVDEKTVSNWVALDEFQTPRLIVVTNLESGEADFDDAVLLANRLFDQIVTPYLVLHDDAGAPCALISLETQDITDYTSNPHTVIPSEAEHKTLVSEFVEEYRSHMAVMGEGSFAAGLLFPAIPVWIEKNLGVDIVKQYLAEINP</sequence>
<evidence type="ECO:0000313" key="2">
    <source>
        <dbReference type="Proteomes" id="UP000217221"/>
    </source>
</evidence>
<organism evidence="1 2">
    <name type="scientific">Candidatus Planktophila limnetica</name>
    <dbReference type="NCBI Taxonomy" id="573600"/>
    <lineage>
        <taxon>Bacteria</taxon>
        <taxon>Bacillati</taxon>
        <taxon>Actinomycetota</taxon>
        <taxon>Actinomycetes</taxon>
        <taxon>Candidatus Nanopelagicales</taxon>
        <taxon>Candidatus Nanopelagicaceae</taxon>
        <taxon>Candidatus Planktophila</taxon>
    </lineage>
</organism>
<dbReference type="AlphaFoldDB" id="A0A249LEV3"/>